<dbReference type="EMBL" id="JAGTJJ010000101">
    <property type="protein sequence ID" value="MDC3989221.1"/>
    <property type="molecule type" value="Genomic_DNA"/>
</dbReference>
<feature type="compositionally biased region" description="Low complexity" evidence="1">
    <location>
        <begin position="194"/>
        <end position="228"/>
    </location>
</feature>
<comment type="caution">
    <text evidence="2">The sequence shown here is derived from an EMBL/GenBank/DDBJ whole genome shotgun (WGS) entry which is preliminary data.</text>
</comment>
<organism evidence="2 3">
    <name type="scientific">Polyangium jinanense</name>
    <dbReference type="NCBI Taxonomy" id="2829994"/>
    <lineage>
        <taxon>Bacteria</taxon>
        <taxon>Pseudomonadati</taxon>
        <taxon>Myxococcota</taxon>
        <taxon>Polyangia</taxon>
        <taxon>Polyangiales</taxon>
        <taxon>Polyangiaceae</taxon>
        <taxon>Polyangium</taxon>
    </lineage>
</organism>
<feature type="compositionally biased region" description="Low complexity" evidence="1">
    <location>
        <begin position="170"/>
        <end position="180"/>
    </location>
</feature>
<dbReference type="Proteomes" id="UP001151081">
    <property type="component" value="Unassembled WGS sequence"/>
</dbReference>
<feature type="region of interest" description="Disordered" evidence="1">
    <location>
        <begin position="72"/>
        <end position="254"/>
    </location>
</feature>
<dbReference type="AlphaFoldDB" id="A0A9X3XJI4"/>
<reference evidence="2 3" key="1">
    <citation type="submission" date="2021-04" db="EMBL/GenBank/DDBJ databases">
        <title>Genome analysis of Polyangium sp.</title>
        <authorList>
            <person name="Li Y."/>
            <person name="Wang J."/>
        </authorList>
    </citation>
    <scope>NUCLEOTIDE SEQUENCE [LARGE SCALE GENOMIC DNA]</scope>
    <source>
        <strain evidence="2 3">SDU14</strain>
    </source>
</reference>
<evidence type="ECO:0000313" key="2">
    <source>
        <dbReference type="EMBL" id="MDC3989221.1"/>
    </source>
</evidence>
<evidence type="ECO:0000256" key="1">
    <source>
        <dbReference type="SAM" id="MobiDB-lite"/>
    </source>
</evidence>
<accession>A0A9X3XJI4</accession>
<evidence type="ECO:0000313" key="3">
    <source>
        <dbReference type="Proteomes" id="UP001151081"/>
    </source>
</evidence>
<sequence>MADRPEGPRPPALLSALREADRVLSEADPAPALKNRILDAVGPDLRGIRVRRAALFVVPAVAMAVAVATWGPGLDKSPAAEASKPPEDMTAPESPTGEGDADIAIERPRADDARRISSEQTSRLEPPAARAPAPSRSGKPSVGDPIVPSLSPRTPEPRRVLPLPRPSSGPSPWSSRAPRSQADPPDPWSVSPVLPLAAPGPASPLAPRAGGDLAASPGKPSVSGSPGVDRSTRDVERPAPSVDETKGGTHPETDATFDVHVIGIYEASTSEGGVSVHIARSGPMVLVLSAFAATTWTVTAAPEADIRKIFVLGYETQTLASAPDTVVHVASAESSGGFFGCAYEWPDQDPHSGCETEPFLAALHDALGLSATSFHGCYAGSAFTITEDDYAGTCMTEMGYPFTGFP</sequence>
<feature type="compositionally biased region" description="Low complexity" evidence="1">
    <location>
        <begin position="126"/>
        <end position="137"/>
    </location>
</feature>
<protein>
    <submittedName>
        <fullName evidence="2">Uncharacterized protein</fullName>
    </submittedName>
</protein>
<gene>
    <name evidence="2" type="ORF">KEG57_52640</name>
</gene>
<feature type="compositionally biased region" description="Basic and acidic residues" evidence="1">
    <location>
        <begin position="104"/>
        <end position="117"/>
    </location>
</feature>
<name>A0A9X3XJI4_9BACT</name>
<keyword evidence="3" id="KW-1185">Reference proteome</keyword>
<dbReference type="RefSeq" id="WP_272428990.1">
    <property type="nucleotide sequence ID" value="NZ_JAGTJJ010000101.1"/>
</dbReference>
<proteinExistence type="predicted"/>
<feature type="compositionally biased region" description="Basic and acidic residues" evidence="1">
    <location>
        <begin position="230"/>
        <end position="253"/>
    </location>
</feature>